<comment type="caution">
    <text evidence="3">The sequence shown here is derived from an EMBL/GenBank/DDBJ whole genome shotgun (WGS) entry which is preliminary data.</text>
</comment>
<proteinExistence type="predicted"/>
<feature type="chain" id="PRO_5047098697" description="Ice-binding protein C-terminal domain-containing protein" evidence="1">
    <location>
        <begin position="22"/>
        <end position="226"/>
    </location>
</feature>
<keyword evidence="4" id="KW-1185">Reference proteome</keyword>
<dbReference type="InterPro" id="IPR013424">
    <property type="entry name" value="Ice-binding_C"/>
</dbReference>
<evidence type="ECO:0000313" key="4">
    <source>
        <dbReference type="Proteomes" id="UP001216907"/>
    </source>
</evidence>
<dbReference type="Pfam" id="PF07589">
    <property type="entry name" value="PEP-CTERM"/>
    <property type="match status" value="1"/>
</dbReference>
<protein>
    <recommendedName>
        <fullName evidence="2">Ice-binding protein C-terminal domain-containing protein</fullName>
    </recommendedName>
</protein>
<gene>
    <name evidence="3" type="ORF">PZE19_12705</name>
</gene>
<dbReference type="EMBL" id="JARRAG010000002">
    <property type="protein sequence ID" value="MDG3004640.1"/>
    <property type="molecule type" value="Genomic_DNA"/>
</dbReference>
<feature type="domain" description="Ice-binding protein C-terminal" evidence="2">
    <location>
        <begin position="201"/>
        <end position="225"/>
    </location>
</feature>
<sequence>MRRILLLCALATLASPALVRAEPLIFTSHIIADFEFSLVAGTPFNPRPFDSPPIPFQAVGDLTFELAASLNDPGATTVPFVNATGVLQGVYPMIYGPFTISPNVAFIGGELTNIVRDGGGEVVSADVTGLSMEWELVGPNYGRLYGRAPLVFDGQGLSIPFAVGNVLAGPIPFNVYADDGDRDPSNDILVAIGSNRTLTVVPEPHSAALLAVGAAGLLAAAARRRA</sequence>
<reference evidence="3 4" key="1">
    <citation type="submission" date="2023-03" db="EMBL/GenBank/DDBJ databases">
        <title>Paludisphaera mucosa sp. nov. a novel planctomycete from northern fen.</title>
        <authorList>
            <person name="Ivanova A."/>
        </authorList>
    </citation>
    <scope>NUCLEOTIDE SEQUENCE [LARGE SCALE GENOMIC DNA]</scope>
    <source>
        <strain evidence="3 4">Pla2</strain>
    </source>
</reference>
<organism evidence="3 4">
    <name type="scientific">Paludisphaera mucosa</name>
    <dbReference type="NCBI Taxonomy" id="3030827"/>
    <lineage>
        <taxon>Bacteria</taxon>
        <taxon>Pseudomonadati</taxon>
        <taxon>Planctomycetota</taxon>
        <taxon>Planctomycetia</taxon>
        <taxon>Isosphaerales</taxon>
        <taxon>Isosphaeraceae</taxon>
        <taxon>Paludisphaera</taxon>
    </lineage>
</organism>
<dbReference type="RefSeq" id="WP_277860995.1">
    <property type="nucleotide sequence ID" value="NZ_JARRAG010000002.1"/>
</dbReference>
<evidence type="ECO:0000256" key="1">
    <source>
        <dbReference type="SAM" id="SignalP"/>
    </source>
</evidence>
<accession>A0ABT6FAQ1</accession>
<name>A0ABT6FAQ1_9BACT</name>
<dbReference type="Proteomes" id="UP001216907">
    <property type="component" value="Unassembled WGS sequence"/>
</dbReference>
<feature type="signal peptide" evidence="1">
    <location>
        <begin position="1"/>
        <end position="21"/>
    </location>
</feature>
<keyword evidence="1" id="KW-0732">Signal</keyword>
<evidence type="ECO:0000259" key="2">
    <source>
        <dbReference type="Pfam" id="PF07589"/>
    </source>
</evidence>
<evidence type="ECO:0000313" key="3">
    <source>
        <dbReference type="EMBL" id="MDG3004640.1"/>
    </source>
</evidence>